<dbReference type="Proteomes" id="UP000647416">
    <property type="component" value="Unassembled WGS sequence"/>
</dbReference>
<dbReference type="RefSeq" id="WP_262431188.1">
    <property type="nucleotide sequence ID" value="NZ_JACRTE010000001.1"/>
</dbReference>
<sequence>MRDKQMRFKNPDSSYYGTDFFMLNNTLSSRELLFQLAEMSKIGTKSILIRTYSGLNSDYPGENFKKKTRFIIENAKKLGITVYLQAKYMPECIPNIPSEYAISHIVPKKTNEVSLGDNVICTHNDMSFCVCLSGSIVHLFDKNSVDYYIKDCYENMWSDFEEFYGNTVLSVWVDEPAFGRAFPPCPKSFFDIFKNEYGYDIAPHIFKLWFAEDDYKTVRYHYWTLIQKLMENNYFKRLKAWCKTKNLKFSGHLLGENCLKNQIRFSAAA</sequence>
<accession>A0A926F769</accession>
<dbReference type="EMBL" id="JACRTE010000001">
    <property type="protein sequence ID" value="MBC8595508.1"/>
    <property type="molecule type" value="Genomic_DNA"/>
</dbReference>
<dbReference type="InterPro" id="IPR053161">
    <property type="entry name" value="Ulvan_degrading_GH"/>
</dbReference>
<evidence type="ECO:0000313" key="1">
    <source>
        <dbReference type="EMBL" id="MBC8595508.1"/>
    </source>
</evidence>
<protein>
    <submittedName>
        <fullName evidence="1">Uncharacterized protein</fullName>
    </submittedName>
</protein>
<gene>
    <name evidence="1" type="ORF">H8706_01315</name>
</gene>
<reference evidence="1" key="1">
    <citation type="submission" date="2020-08" db="EMBL/GenBank/DDBJ databases">
        <title>Genome public.</title>
        <authorList>
            <person name="Liu C."/>
            <person name="Sun Q."/>
        </authorList>
    </citation>
    <scope>NUCLEOTIDE SEQUENCE</scope>
    <source>
        <strain evidence="1">NSJ-50</strain>
    </source>
</reference>
<proteinExistence type="predicted"/>
<dbReference type="PANTHER" id="PTHR36848">
    <property type="entry name" value="DNA-BINDING PROTEIN (PUTATIVE SECRETED PROTEIN)-RELATED"/>
    <property type="match status" value="1"/>
</dbReference>
<dbReference type="AlphaFoldDB" id="A0A926F769"/>
<name>A0A926F769_9FIRM</name>
<comment type="caution">
    <text evidence="1">The sequence shown here is derived from an EMBL/GenBank/DDBJ whole genome shotgun (WGS) entry which is preliminary data.</text>
</comment>
<keyword evidence="2" id="KW-1185">Reference proteome</keyword>
<dbReference type="PANTHER" id="PTHR36848:SF2">
    <property type="entry name" value="SECRETED PROTEIN"/>
    <property type="match status" value="1"/>
</dbReference>
<evidence type="ECO:0000313" key="2">
    <source>
        <dbReference type="Proteomes" id="UP000647416"/>
    </source>
</evidence>
<organism evidence="1 2">
    <name type="scientific">Qingrenia yutianensis</name>
    <dbReference type="NCBI Taxonomy" id="2763676"/>
    <lineage>
        <taxon>Bacteria</taxon>
        <taxon>Bacillati</taxon>
        <taxon>Bacillota</taxon>
        <taxon>Clostridia</taxon>
        <taxon>Eubacteriales</taxon>
        <taxon>Oscillospiraceae</taxon>
        <taxon>Qingrenia</taxon>
    </lineage>
</organism>